<dbReference type="EMBL" id="BMDI01000001">
    <property type="protein sequence ID" value="GGI17928.1"/>
    <property type="molecule type" value="Genomic_DNA"/>
</dbReference>
<name>A0A8J3AX80_9BURK</name>
<dbReference type="Proteomes" id="UP000642180">
    <property type="component" value="Unassembled WGS sequence"/>
</dbReference>
<keyword evidence="2" id="KW-1185">Reference proteome</keyword>
<gene>
    <name evidence="1" type="ORF">GCM10008066_11440</name>
</gene>
<sequence length="98" mass="11156">MMPDILIAQTWTSFIDPQVFDEIRCTYGTLIVNIGMDDRHQFWGDRIQGGGGEVPTEDVPRLFAQSKIFLGVRAIGHCSDFYALKCVILMLQCREVFI</sequence>
<proteinExistence type="predicted"/>
<reference evidence="2" key="1">
    <citation type="journal article" date="2019" name="Int. J. Syst. Evol. Microbiol.">
        <title>The Global Catalogue of Microorganisms (GCM) 10K type strain sequencing project: providing services to taxonomists for standard genome sequencing and annotation.</title>
        <authorList>
            <consortium name="The Broad Institute Genomics Platform"/>
            <consortium name="The Broad Institute Genome Sequencing Center for Infectious Disease"/>
            <person name="Wu L."/>
            <person name="Ma J."/>
        </authorList>
    </citation>
    <scope>NUCLEOTIDE SEQUENCE [LARGE SCALE GENOMIC DNA]</scope>
    <source>
        <strain evidence="2">CCM 2767</strain>
    </source>
</reference>
<protein>
    <submittedName>
        <fullName evidence="1">Uncharacterized protein</fullName>
    </submittedName>
</protein>
<organism evidence="1 2">
    <name type="scientific">Oxalicibacterium faecigallinarum</name>
    <dbReference type="NCBI Taxonomy" id="573741"/>
    <lineage>
        <taxon>Bacteria</taxon>
        <taxon>Pseudomonadati</taxon>
        <taxon>Pseudomonadota</taxon>
        <taxon>Betaproteobacteria</taxon>
        <taxon>Burkholderiales</taxon>
        <taxon>Oxalobacteraceae</taxon>
        <taxon>Oxalicibacterium</taxon>
    </lineage>
</organism>
<comment type="caution">
    <text evidence="1">The sequence shown here is derived from an EMBL/GenBank/DDBJ whole genome shotgun (WGS) entry which is preliminary data.</text>
</comment>
<evidence type="ECO:0000313" key="2">
    <source>
        <dbReference type="Proteomes" id="UP000642180"/>
    </source>
</evidence>
<evidence type="ECO:0000313" key="1">
    <source>
        <dbReference type="EMBL" id="GGI17928.1"/>
    </source>
</evidence>
<dbReference type="AlphaFoldDB" id="A0A8J3AX80"/>
<accession>A0A8J3AX80</accession>